<evidence type="ECO:0000313" key="2">
    <source>
        <dbReference type="Proteomes" id="UP000075187"/>
    </source>
</evidence>
<dbReference type="RefSeq" id="WP_064382387.1">
    <property type="nucleotide sequence ID" value="NZ_BQIG01000016.1"/>
</dbReference>
<accession>A0ABN4MS11</accession>
<sequence>MSMTQYNFNDVPLLRADSSVINTNLKTDEPSILCSQLVIPRFNVGNIHEIKKIWGEIQKA</sequence>
<name>A0ABN4MS11_9PSED</name>
<evidence type="ECO:0000313" key="1">
    <source>
        <dbReference type="EMBL" id="AMQ85224.1"/>
    </source>
</evidence>
<dbReference type="Proteomes" id="UP000075187">
    <property type="component" value="Chromosome"/>
</dbReference>
<dbReference type="EMBL" id="CP014205">
    <property type="protein sequence ID" value="AMQ85224.1"/>
    <property type="molecule type" value="Genomic_DNA"/>
</dbReference>
<proteinExistence type="predicted"/>
<gene>
    <name evidence="1" type="ORF">AWU82_18560</name>
</gene>
<reference evidence="1" key="1">
    <citation type="submission" date="2017-12" db="EMBL/GenBank/DDBJ databases">
        <title>Pseudomonas sp. MS586 complete sequence.</title>
        <authorList>
            <person name="Lu S."/>
            <person name="Deng P."/>
        </authorList>
    </citation>
    <scope>NUCLEOTIDE SEQUENCE</scope>
    <source>
        <strain evidence="1">MS586</strain>
    </source>
</reference>
<organism evidence="1 2">
    <name type="scientific">Pseudomonas glycinae</name>
    <dbReference type="NCBI Taxonomy" id="1785145"/>
    <lineage>
        <taxon>Bacteria</taxon>
        <taxon>Pseudomonadati</taxon>
        <taxon>Pseudomonadota</taxon>
        <taxon>Gammaproteobacteria</taxon>
        <taxon>Pseudomonadales</taxon>
        <taxon>Pseudomonadaceae</taxon>
        <taxon>Pseudomonas</taxon>
    </lineage>
</organism>
<keyword evidence="2" id="KW-1185">Reference proteome</keyword>
<protein>
    <submittedName>
        <fullName evidence="1">Uncharacterized protein</fullName>
    </submittedName>
</protein>